<dbReference type="PANTHER" id="PTHR43591:SF24">
    <property type="entry name" value="2-METHOXY-6-POLYPRENYL-1,4-BENZOQUINOL METHYLASE, MITOCHONDRIAL"/>
    <property type="match status" value="1"/>
</dbReference>
<feature type="transmembrane region" description="Helical" evidence="1">
    <location>
        <begin position="31"/>
        <end position="52"/>
    </location>
</feature>
<dbReference type="InterPro" id="IPR029063">
    <property type="entry name" value="SAM-dependent_MTases_sf"/>
</dbReference>
<dbReference type="Gene3D" id="3.40.50.150">
    <property type="entry name" value="Vaccinia Virus protein VP39"/>
    <property type="match status" value="1"/>
</dbReference>
<keyword evidence="4" id="KW-1185">Reference proteome</keyword>
<evidence type="ECO:0000313" key="4">
    <source>
        <dbReference type="Proteomes" id="UP000187209"/>
    </source>
</evidence>
<keyword evidence="1" id="KW-1133">Transmembrane helix</keyword>
<name>A0A1R2BN34_9CILI</name>
<dbReference type="EMBL" id="MPUH01000535">
    <property type="protein sequence ID" value="OMJ78182.1"/>
    <property type="molecule type" value="Genomic_DNA"/>
</dbReference>
<evidence type="ECO:0000259" key="2">
    <source>
        <dbReference type="Pfam" id="PF08241"/>
    </source>
</evidence>
<comment type="caution">
    <text evidence="3">The sequence shown here is derived from an EMBL/GenBank/DDBJ whole genome shotgun (WGS) entry which is preliminary data.</text>
</comment>
<dbReference type="Proteomes" id="UP000187209">
    <property type="component" value="Unassembled WGS sequence"/>
</dbReference>
<sequence>MLEFCLWLVIVVIITTVSVIALPILIITSPLWASTLLVIYLLLKALGLSSIVSNKCSQIYDWLFFKSDKPRKFLWRNFYNALCYMFPQEEWKTMNYGYAVSSETGHMIVLAKEEESERFSYQLYHFMATGFKKTGNLQGQIIVEVGSGRGGGLAYVVRNLKPLSALGVDYSKQQVEFCKRTYTYPNISFVEGDAENLPIKDDSVDMVLNVESCHCYGNFKKFVGEISRVLKSDGRFMLTDFIVADRVPAFEAVLKEFFDISEKKDITQNVLLSLKFDSDRRMNLIQNRTPICCRKLLKRFSGSEGSNIYIELESRSSLYLAYNLVKKSS</sequence>
<feature type="domain" description="Methyltransferase type 11" evidence="2">
    <location>
        <begin position="143"/>
        <end position="237"/>
    </location>
</feature>
<accession>A0A1R2BN34</accession>
<organism evidence="3 4">
    <name type="scientific">Stentor coeruleus</name>
    <dbReference type="NCBI Taxonomy" id="5963"/>
    <lineage>
        <taxon>Eukaryota</taxon>
        <taxon>Sar</taxon>
        <taxon>Alveolata</taxon>
        <taxon>Ciliophora</taxon>
        <taxon>Postciliodesmatophora</taxon>
        <taxon>Heterotrichea</taxon>
        <taxon>Heterotrichida</taxon>
        <taxon>Stentoridae</taxon>
        <taxon>Stentor</taxon>
    </lineage>
</organism>
<dbReference type="OrthoDB" id="506498at2759"/>
<gene>
    <name evidence="3" type="ORF">SteCoe_22075</name>
</gene>
<keyword evidence="1" id="KW-0812">Transmembrane</keyword>
<dbReference type="InterPro" id="IPR013216">
    <property type="entry name" value="Methyltransf_11"/>
</dbReference>
<dbReference type="AlphaFoldDB" id="A0A1R2BN34"/>
<dbReference type="PANTHER" id="PTHR43591">
    <property type="entry name" value="METHYLTRANSFERASE"/>
    <property type="match status" value="1"/>
</dbReference>
<dbReference type="CDD" id="cd02440">
    <property type="entry name" value="AdoMet_MTases"/>
    <property type="match status" value="1"/>
</dbReference>
<evidence type="ECO:0000313" key="3">
    <source>
        <dbReference type="EMBL" id="OMJ78182.1"/>
    </source>
</evidence>
<protein>
    <recommendedName>
        <fullName evidence="2">Methyltransferase type 11 domain-containing protein</fullName>
    </recommendedName>
</protein>
<dbReference type="SUPFAM" id="SSF53335">
    <property type="entry name" value="S-adenosyl-L-methionine-dependent methyltransferases"/>
    <property type="match status" value="1"/>
</dbReference>
<reference evidence="3 4" key="1">
    <citation type="submission" date="2016-11" db="EMBL/GenBank/DDBJ databases">
        <title>The macronuclear genome of Stentor coeruleus: a giant cell with tiny introns.</title>
        <authorList>
            <person name="Slabodnick M."/>
            <person name="Ruby J.G."/>
            <person name="Reiff S.B."/>
            <person name="Swart E.C."/>
            <person name="Gosai S."/>
            <person name="Prabakaran S."/>
            <person name="Witkowska E."/>
            <person name="Larue G.E."/>
            <person name="Fisher S."/>
            <person name="Freeman R.M."/>
            <person name="Gunawardena J."/>
            <person name="Chu W."/>
            <person name="Stover N.A."/>
            <person name="Gregory B.D."/>
            <person name="Nowacki M."/>
            <person name="Derisi J."/>
            <person name="Roy S.W."/>
            <person name="Marshall W.F."/>
            <person name="Sood P."/>
        </authorList>
    </citation>
    <scope>NUCLEOTIDE SEQUENCE [LARGE SCALE GENOMIC DNA]</scope>
    <source>
        <strain evidence="3">WM001</strain>
    </source>
</reference>
<feature type="transmembrane region" description="Helical" evidence="1">
    <location>
        <begin position="6"/>
        <end position="26"/>
    </location>
</feature>
<proteinExistence type="predicted"/>
<dbReference type="GO" id="GO:0008757">
    <property type="term" value="F:S-adenosylmethionine-dependent methyltransferase activity"/>
    <property type="evidence" value="ECO:0007669"/>
    <property type="project" value="InterPro"/>
</dbReference>
<keyword evidence="1" id="KW-0472">Membrane</keyword>
<dbReference type="Pfam" id="PF08241">
    <property type="entry name" value="Methyltransf_11"/>
    <property type="match status" value="1"/>
</dbReference>
<evidence type="ECO:0000256" key="1">
    <source>
        <dbReference type="SAM" id="Phobius"/>
    </source>
</evidence>